<evidence type="ECO:0000256" key="2">
    <source>
        <dbReference type="ARBA" id="ARBA00022801"/>
    </source>
</evidence>
<feature type="compositionally biased region" description="Low complexity" evidence="3">
    <location>
        <begin position="282"/>
        <end position="308"/>
    </location>
</feature>
<dbReference type="Pfam" id="PF02551">
    <property type="entry name" value="Acyl_CoA_thio"/>
    <property type="match status" value="1"/>
</dbReference>
<dbReference type="RefSeq" id="WP_259541828.1">
    <property type="nucleotide sequence ID" value="NZ_JANLCJ010000011.1"/>
</dbReference>
<name>A0ABT2H877_9MICO</name>
<dbReference type="InterPro" id="IPR042171">
    <property type="entry name" value="Acyl-CoA_hotdog"/>
</dbReference>
<dbReference type="PANTHER" id="PTHR11066">
    <property type="entry name" value="ACYL-COA THIOESTERASE"/>
    <property type="match status" value="1"/>
</dbReference>
<evidence type="ECO:0000313" key="7">
    <source>
        <dbReference type="Proteomes" id="UP001165586"/>
    </source>
</evidence>
<keyword evidence="2" id="KW-0378">Hydrolase</keyword>
<dbReference type="Pfam" id="PF13622">
    <property type="entry name" value="4HBT_3"/>
    <property type="match status" value="1"/>
</dbReference>
<sequence>MTTSAPFLAAVELTAEPDDRFTARTQYCPWPKAYGGDMVAQALASAIATAGPDRRVNSMHGHFLRPVDVDSEVEYTVDRVRDGRGYSTRTVTGRQNGKTAFLATVSFQVPENGPGIQIGMPDDVPDPESLPSSAEVLAGVEGAAARYWAEGRSFDMRHVPSPVYVDVEGAAVAHQAVWVKSFSPLPDDLDLHRLALAYVCDYTILESALRSVSTPWAAAGLSTASLDHAMWFHRDGRADEWVLYTQQAQSMQSNRALVSGSFFDARGHLLASVAQEGMIRLPPGAAAHPGTPADPSTSTVSTASGGTT</sequence>
<comment type="similarity">
    <text evidence="1">Belongs to the C/M/P thioester hydrolase family.</text>
</comment>
<evidence type="ECO:0000313" key="6">
    <source>
        <dbReference type="EMBL" id="MCS5736092.1"/>
    </source>
</evidence>
<dbReference type="InterPro" id="IPR003703">
    <property type="entry name" value="Acyl_CoA_thio"/>
</dbReference>
<dbReference type="InterPro" id="IPR029069">
    <property type="entry name" value="HotDog_dom_sf"/>
</dbReference>
<dbReference type="PANTHER" id="PTHR11066:SF34">
    <property type="entry name" value="ACYL-COENZYME A THIOESTERASE 8"/>
    <property type="match status" value="1"/>
</dbReference>
<feature type="domain" description="Acyl-CoA thioesterase 2 C-terminal" evidence="4">
    <location>
        <begin position="156"/>
        <end position="278"/>
    </location>
</feature>
<reference evidence="6" key="1">
    <citation type="submission" date="2022-08" db="EMBL/GenBank/DDBJ databases">
        <authorList>
            <person name="Deng Y."/>
            <person name="Han X.-F."/>
            <person name="Zhang Y.-Q."/>
        </authorList>
    </citation>
    <scope>NUCLEOTIDE SEQUENCE</scope>
    <source>
        <strain evidence="6">CPCC 203386</strain>
    </source>
</reference>
<protein>
    <submittedName>
        <fullName evidence="6">Thioesterase family protein</fullName>
    </submittedName>
</protein>
<organism evidence="6 7">
    <name type="scientific">Herbiconiux daphne</name>
    <dbReference type="NCBI Taxonomy" id="2970914"/>
    <lineage>
        <taxon>Bacteria</taxon>
        <taxon>Bacillati</taxon>
        <taxon>Actinomycetota</taxon>
        <taxon>Actinomycetes</taxon>
        <taxon>Micrococcales</taxon>
        <taxon>Microbacteriaceae</taxon>
        <taxon>Herbiconiux</taxon>
    </lineage>
</organism>
<dbReference type="EMBL" id="JANLCJ010000011">
    <property type="protein sequence ID" value="MCS5736092.1"/>
    <property type="molecule type" value="Genomic_DNA"/>
</dbReference>
<evidence type="ECO:0000259" key="5">
    <source>
        <dbReference type="Pfam" id="PF13622"/>
    </source>
</evidence>
<evidence type="ECO:0000259" key="4">
    <source>
        <dbReference type="Pfam" id="PF02551"/>
    </source>
</evidence>
<dbReference type="CDD" id="cd03445">
    <property type="entry name" value="Thioesterase_II_repeat2"/>
    <property type="match status" value="1"/>
</dbReference>
<keyword evidence="7" id="KW-1185">Reference proteome</keyword>
<proteinExistence type="inferred from homology"/>
<accession>A0ABT2H877</accession>
<feature type="region of interest" description="Disordered" evidence="3">
    <location>
        <begin position="281"/>
        <end position="308"/>
    </location>
</feature>
<gene>
    <name evidence="6" type="ORF">N1032_20325</name>
</gene>
<comment type="caution">
    <text evidence="6">The sequence shown here is derived from an EMBL/GenBank/DDBJ whole genome shotgun (WGS) entry which is preliminary data.</text>
</comment>
<dbReference type="InterPro" id="IPR025652">
    <property type="entry name" value="TesB_C"/>
</dbReference>
<dbReference type="CDD" id="cd03444">
    <property type="entry name" value="Thioesterase_II_repeat1"/>
    <property type="match status" value="1"/>
</dbReference>
<dbReference type="Proteomes" id="UP001165586">
    <property type="component" value="Unassembled WGS sequence"/>
</dbReference>
<evidence type="ECO:0000256" key="3">
    <source>
        <dbReference type="SAM" id="MobiDB-lite"/>
    </source>
</evidence>
<evidence type="ECO:0000256" key="1">
    <source>
        <dbReference type="ARBA" id="ARBA00006538"/>
    </source>
</evidence>
<dbReference type="SUPFAM" id="SSF54637">
    <property type="entry name" value="Thioesterase/thiol ester dehydrase-isomerase"/>
    <property type="match status" value="2"/>
</dbReference>
<dbReference type="Gene3D" id="2.40.160.210">
    <property type="entry name" value="Acyl-CoA thioesterase, double hotdog domain"/>
    <property type="match status" value="1"/>
</dbReference>
<feature type="domain" description="Acyl-CoA thioesterase-like N-terminal HotDog" evidence="5">
    <location>
        <begin position="29"/>
        <end position="108"/>
    </location>
</feature>
<dbReference type="InterPro" id="IPR049449">
    <property type="entry name" value="TesB_ACOT8-like_N"/>
</dbReference>